<keyword evidence="3" id="KW-1185">Reference proteome</keyword>
<sequence length="146" mass="16487">MPPPSLPPSLLPEPPSYDAIREDHIVQRMLCRDLETLADGLPALPAAQEIQHLCERIEHVTATHFKRAEQYFAALPPAVRPNDAALAALRRMHELDEMHAQDLVNALLQQSRQGDRDQVGQLAYMLRCFFDGSRRAIALKESWMAP</sequence>
<dbReference type="Pfam" id="PF01814">
    <property type="entry name" value="Hemerythrin"/>
    <property type="match status" value="1"/>
</dbReference>
<dbReference type="RefSeq" id="WP_184148835.1">
    <property type="nucleotide sequence ID" value="NZ_JACHKA010000001.1"/>
</dbReference>
<gene>
    <name evidence="2" type="ORF">HNP60_000090</name>
</gene>
<evidence type="ECO:0000313" key="3">
    <source>
        <dbReference type="Proteomes" id="UP001138540"/>
    </source>
</evidence>
<reference evidence="2 3" key="1">
    <citation type="submission" date="2020-08" db="EMBL/GenBank/DDBJ databases">
        <title>Exploring microbial biodiversity for novel pathways involved in the catabolism of aromatic compounds derived from lignin.</title>
        <authorList>
            <person name="Elkins J."/>
        </authorList>
    </citation>
    <scope>NUCLEOTIDE SEQUENCE [LARGE SCALE GENOMIC DNA]</scope>
    <source>
        <strain evidence="2 3">B1D3A</strain>
    </source>
</reference>
<name>A0ABR6NA18_9SPHN</name>
<dbReference type="InterPro" id="IPR012312">
    <property type="entry name" value="Hemerythrin-like"/>
</dbReference>
<dbReference type="EMBL" id="JACHKA010000001">
    <property type="protein sequence ID" value="MBB5984116.1"/>
    <property type="molecule type" value="Genomic_DNA"/>
</dbReference>
<comment type="caution">
    <text evidence="2">The sequence shown here is derived from an EMBL/GenBank/DDBJ whole genome shotgun (WGS) entry which is preliminary data.</text>
</comment>
<accession>A0ABR6NA18</accession>
<proteinExistence type="predicted"/>
<protein>
    <recommendedName>
        <fullName evidence="1">Hemerythrin-like domain-containing protein</fullName>
    </recommendedName>
</protein>
<organism evidence="2 3">
    <name type="scientific">Sphingobium lignivorans</name>
    <dbReference type="NCBI Taxonomy" id="2735886"/>
    <lineage>
        <taxon>Bacteria</taxon>
        <taxon>Pseudomonadati</taxon>
        <taxon>Pseudomonadota</taxon>
        <taxon>Alphaproteobacteria</taxon>
        <taxon>Sphingomonadales</taxon>
        <taxon>Sphingomonadaceae</taxon>
        <taxon>Sphingobium</taxon>
    </lineage>
</organism>
<dbReference type="Proteomes" id="UP001138540">
    <property type="component" value="Unassembled WGS sequence"/>
</dbReference>
<evidence type="ECO:0000259" key="1">
    <source>
        <dbReference type="Pfam" id="PF01814"/>
    </source>
</evidence>
<evidence type="ECO:0000313" key="2">
    <source>
        <dbReference type="EMBL" id="MBB5984116.1"/>
    </source>
</evidence>
<feature type="domain" description="Hemerythrin-like" evidence="1">
    <location>
        <begin position="17"/>
        <end position="144"/>
    </location>
</feature>